<dbReference type="RefSeq" id="WP_092257212.1">
    <property type="nucleotide sequence ID" value="NZ_CP047199.1"/>
</dbReference>
<evidence type="ECO:0000313" key="3">
    <source>
        <dbReference type="Proteomes" id="UP000198929"/>
    </source>
</evidence>
<keyword evidence="3" id="KW-1185">Reference proteome</keyword>
<reference evidence="3" key="1">
    <citation type="submission" date="2016-10" db="EMBL/GenBank/DDBJ databases">
        <authorList>
            <person name="Varghese N."/>
            <person name="Submissions S."/>
        </authorList>
    </citation>
    <scope>NUCLEOTIDE SEQUENCE [LARGE SCALE GENOMIC DNA]</scope>
    <source>
        <strain evidence="3">DSM 20524</strain>
    </source>
</reference>
<gene>
    <name evidence="2" type="ORF">SAMN05661109_01056</name>
</gene>
<name>A0A1H9S606_9CORY</name>
<protein>
    <submittedName>
        <fullName evidence="2">Protein N-acetyltransferase, RimJ/RimL family</fullName>
    </submittedName>
</protein>
<keyword evidence="2" id="KW-0808">Transferase</keyword>
<dbReference type="Proteomes" id="UP000198929">
    <property type="component" value="Unassembled WGS sequence"/>
</dbReference>
<evidence type="ECO:0000259" key="1">
    <source>
        <dbReference type="Pfam" id="PF13302"/>
    </source>
</evidence>
<sequence length="204" mass="23012">MTGEYATPVPLANEHVRLEPLGHEHAPDLAHAVGDLWETWYTHIPHPEQMAAEIDARLDKQSRGEIAAWAIVDTHGYAVGMTTYLHLDPDNRRLEIGSTWLGRDAQGTVVNPASKLLLLQRAFETLGCLGVEFRCHWHNRQSRRAIEALGAKLDGVLRKHTVFENGTVRDTCVYSVLDDEWPTVKLGLTERLRHARSRRAARDS</sequence>
<dbReference type="Gene3D" id="3.40.630.30">
    <property type="match status" value="1"/>
</dbReference>
<dbReference type="PANTHER" id="PTHR43610">
    <property type="entry name" value="BLL6696 PROTEIN"/>
    <property type="match status" value="1"/>
</dbReference>
<dbReference type="SUPFAM" id="SSF55729">
    <property type="entry name" value="Acyl-CoA N-acyltransferases (Nat)"/>
    <property type="match status" value="1"/>
</dbReference>
<dbReference type="Pfam" id="PF13302">
    <property type="entry name" value="Acetyltransf_3"/>
    <property type="match status" value="1"/>
</dbReference>
<dbReference type="InterPro" id="IPR016181">
    <property type="entry name" value="Acyl_CoA_acyltransferase"/>
</dbReference>
<organism evidence="2 3">
    <name type="scientific">Corynebacterium cystitidis DSM 20524</name>
    <dbReference type="NCBI Taxonomy" id="1121357"/>
    <lineage>
        <taxon>Bacteria</taxon>
        <taxon>Bacillati</taxon>
        <taxon>Actinomycetota</taxon>
        <taxon>Actinomycetes</taxon>
        <taxon>Mycobacteriales</taxon>
        <taxon>Corynebacteriaceae</taxon>
        <taxon>Corynebacterium</taxon>
    </lineage>
</organism>
<dbReference type="PANTHER" id="PTHR43610:SF1">
    <property type="entry name" value="N-ACETYLTRANSFERASE DOMAIN-CONTAINING PROTEIN"/>
    <property type="match status" value="1"/>
</dbReference>
<accession>A0A1H9S606</accession>
<evidence type="ECO:0000313" key="2">
    <source>
        <dbReference type="EMBL" id="SER80055.1"/>
    </source>
</evidence>
<dbReference type="AlphaFoldDB" id="A0A1H9S606"/>
<feature type="domain" description="N-acetyltransferase" evidence="1">
    <location>
        <begin position="16"/>
        <end position="152"/>
    </location>
</feature>
<dbReference type="InterPro" id="IPR000182">
    <property type="entry name" value="GNAT_dom"/>
</dbReference>
<proteinExistence type="predicted"/>
<dbReference type="EMBL" id="FOGQ01000003">
    <property type="protein sequence ID" value="SER80055.1"/>
    <property type="molecule type" value="Genomic_DNA"/>
</dbReference>
<dbReference type="STRING" id="1121357.SAMN05661109_01056"/>
<dbReference type="GO" id="GO:0016747">
    <property type="term" value="F:acyltransferase activity, transferring groups other than amino-acyl groups"/>
    <property type="evidence" value="ECO:0007669"/>
    <property type="project" value="InterPro"/>
</dbReference>